<evidence type="ECO:0000256" key="1">
    <source>
        <dbReference type="SAM" id="MobiDB-lite"/>
    </source>
</evidence>
<dbReference type="Proteomes" id="UP000440367">
    <property type="component" value="Unassembled WGS sequence"/>
</dbReference>
<name>A0A6A3YY03_9STRA</name>
<sequence>MSGGNWPKELKILALSGKLEGTALIYFEKMVPGWTAVSNTLEYVMNSMLMLYITPIPSAKGIELMSKEKDPSKTWPEHYQYLVYVAERSGNSEQCVLQCLCKSSPAYIRSAMLTRLNSQRIDHLQQAAELASFAIEHEASNVGPSNGSGGSSTGRTGRGHGRHTGGGYVRPRRTLEGSLPKQGKRGGPTSTKVTLAVRTTTATNTDASTGSWILDSGSSVHLVKDLRLLEDAVNCDQMCRAANDGEVRVRKMGKLRTIVDGEEVVVSLSEVYYADNLMDNIISYGRIEERGVFLALHNGRSYAVREADQTKVFEVYRQNDVLMVDVMGGVTTDARVTW</sequence>
<evidence type="ECO:0000313" key="6">
    <source>
        <dbReference type="Proteomes" id="UP000440367"/>
    </source>
</evidence>
<evidence type="ECO:0000313" key="3">
    <source>
        <dbReference type="EMBL" id="KAE9191589.1"/>
    </source>
</evidence>
<dbReference type="AlphaFoldDB" id="A0A6A3YY03"/>
<evidence type="ECO:0000259" key="2">
    <source>
        <dbReference type="Pfam" id="PF22936"/>
    </source>
</evidence>
<feature type="region of interest" description="Disordered" evidence="1">
    <location>
        <begin position="139"/>
        <end position="191"/>
    </location>
</feature>
<keyword evidence="5" id="KW-1185">Reference proteome</keyword>
<dbReference type="EMBL" id="QXGB01001391">
    <property type="protein sequence ID" value="KAE9191589.1"/>
    <property type="molecule type" value="Genomic_DNA"/>
</dbReference>
<evidence type="ECO:0000313" key="4">
    <source>
        <dbReference type="EMBL" id="KAE9226212.1"/>
    </source>
</evidence>
<organism evidence="4 6">
    <name type="scientific">Phytophthora fragariae</name>
    <dbReference type="NCBI Taxonomy" id="53985"/>
    <lineage>
        <taxon>Eukaryota</taxon>
        <taxon>Sar</taxon>
        <taxon>Stramenopiles</taxon>
        <taxon>Oomycota</taxon>
        <taxon>Peronosporomycetes</taxon>
        <taxon>Peronosporales</taxon>
        <taxon>Peronosporaceae</taxon>
        <taxon>Phytophthora</taxon>
    </lineage>
</organism>
<dbReference type="OrthoDB" id="123769at2759"/>
<reference evidence="5 6" key="1">
    <citation type="submission" date="2018-08" db="EMBL/GenBank/DDBJ databases">
        <title>Genomic investigation of the strawberry pathogen Phytophthora fragariae indicates pathogenicity is determined by transcriptional variation in three key races.</title>
        <authorList>
            <person name="Adams T.M."/>
            <person name="Armitage A.D."/>
            <person name="Sobczyk M.K."/>
            <person name="Bates H.J."/>
            <person name="Dunwell J.M."/>
            <person name="Nellist C.F."/>
            <person name="Harrison R.J."/>
        </authorList>
    </citation>
    <scope>NUCLEOTIDE SEQUENCE [LARGE SCALE GENOMIC DNA]</scope>
    <source>
        <strain evidence="4 6">BC-1</strain>
        <strain evidence="3 5">NOV-27</strain>
    </source>
</reference>
<dbReference type="Proteomes" id="UP000433483">
    <property type="component" value="Unassembled WGS sequence"/>
</dbReference>
<dbReference type="InterPro" id="IPR054722">
    <property type="entry name" value="PolX-like_BBD"/>
</dbReference>
<feature type="domain" description="Retrovirus-related Pol polyprotein from transposon TNT 1-94-like beta-barrel" evidence="2">
    <location>
        <begin position="212"/>
        <end position="291"/>
    </location>
</feature>
<evidence type="ECO:0000313" key="5">
    <source>
        <dbReference type="Proteomes" id="UP000433483"/>
    </source>
</evidence>
<gene>
    <name evidence="4" type="ORF">PF002_g14186</name>
    <name evidence="3" type="ORF">PF005_g18776</name>
</gene>
<dbReference type="EMBL" id="QXGD01000747">
    <property type="protein sequence ID" value="KAE9226212.1"/>
    <property type="molecule type" value="Genomic_DNA"/>
</dbReference>
<proteinExistence type="predicted"/>
<accession>A0A6A3YY03</accession>
<comment type="caution">
    <text evidence="4">The sequence shown here is derived from an EMBL/GenBank/DDBJ whole genome shotgun (WGS) entry which is preliminary data.</text>
</comment>
<protein>
    <recommendedName>
        <fullName evidence="2">Retrovirus-related Pol polyprotein from transposon TNT 1-94-like beta-barrel domain-containing protein</fullName>
    </recommendedName>
</protein>
<dbReference type="Pfam" id="PF22936">
    <property type="entry name" value="Pol_BBD"/>
    <property type="match status" value="1"/>
</dbReference>